<gene>
    <name evidence="1" type="ORF">QFC20_004926</name>
</gene>
<sequence>MPAKQDTTQGDATQGKKRRHNVGKACENCRRRRVKCDGVQPECGTCRVYKVQKGGRQKGNENDDAASQFRETHSDSLPLQDECCWDAREDLRKPISRQQVEALQTRIADLEKQLKEHGIDPGLTSPGHADAETSDRKPPNDVDHDDASDPDSGADWPENHLVENETGDFQVYGPTSAFRHLSISQHTRTSPTEGSSMPGFRRFLPQDVDLTEEEHELALDRFFRYYAAWGERTHPVLFRQDMHLALYTFPPPKTPHYSPMLHNAILAIALAFSDNPVLRRTETRSRFAHEAKQCVEQEGTSPTVATVQALLHIASYHSTAAEHNLGWAFGGMALRLGLNIDNSHMVKTGKLTEVQARERVVTQYTLFVQEQLWAPYVGRPVTWPESTCPLPTVDKQLDSMIWTPDFVPGRVVHQKIKPQPCNISSAFVETIKLMESASRIMKTFLSLTTWYEQLPPQLVITSHSTKNLLPHILMMHLSWAWLSVLLHRPFYRPTAKLPGHTGKQPEHEGYNAQMAIKHCDRAAVHIVNLLQTWHRLHDLRFCPPTALQCCFVAGTTHLLAFVSNKTPKRKADALNRARDCIRLMSYMAVSWPAGQQKQKLLENLLVEYGARMDDAELAVPHTSHGIPSTSFDLLGPFAQHNSESAVAHQKPAQPASVSHVQDHQVNPPIPPSWLPSESFNTAVSTQIPLPQSLSPPFMLSSYVEEAQYPQPSQAGSYNQAIPVPPVHSLQQIPTPPLHDSREERISSFLSGDRPPFFQQNFDQLYYPDVDPWQHGPDQGYFNAPPGAIQQRDSYNPNVGSSQAQLDLNVADPSAQALLRFLMQSDYEFSTR</sequence>
<comment type="caution">
    <text evidence="1">The sequence shown here is derived from an EMBL/GenBank/DDBJ whole genome shotgun (WGS) entry which is preliminary data.</text>
</comment>
<reference evidence="1" key="1">
    <citation type="submission" date="2023-04" db="EMBL/GenBank/DDBJ databases">
        <title>Draft Genome sequencing of Naganishia species isolated from polar environments using Oxford Nanopore Technology.</title>
        <authorList>
            <person name="Leo P."/>
            <person name="Venkateswaran K."/>
        </authorList>
    </citation>
    <scope>NUCLEOTIDE SEQUENCE</scope>
    <source>
        <strain evidence="1">MNA-CCFEE 5262</strain>
    </source>
</reference>
<evidence type="ECO:0000313" key="1">
    <source>
        <dbReference type="EMBL" id="KAJ9102819.1"/>
    </source>
</evidence>
<organism evidence="1 2">
    <name type="scientific">Naganishia adeliensis</name>
    <dbReference type="NCBI Taxonomy" id="92952"/>
    <lineage>
        <taxon>Eukaryota</taxon>
        <taxon>Fungi</taxon>
        <taxon>Dikarya</taxon>
        <taxon>Basidiomycota</taxon>
        <taxon>Agaricomycotina</taxon>
        <taxon>Tremellomycetes</taxon>
        <taxon>Filobasidiales</taxon>
        <taxon>Filobasidiaceae</taxon>
        <taxon>Naganishia</taxon>
    </lineage>
</organism>
<protein>
    <submittedName>
        <fullName evidence="1">Uncharacterized protein</fullName>
    </submittedName>
</protein>
<dbReference type="EMBL" id="JASBWS010000062">
    <property type="protein sequence ID" value="KAJ9102819.1"/>
    <property type="molecule type" value="Genomic_DNA"/>
</dbReference>
<accession>A0ACC2VTP9</accession>
<dbReference type="Proteomes" id="UP001230649">
    <property type="component" value="Unassembled WGS sequence"/>
</dbReference>
<proteinExistence type="predicted"/>
<evidence type="ECO:0000313" key="2">
    <source>
        <dbReference type="Proteomes" id="UP001230649"/>
    </source>
</evidence>
<name>A0ACC2VTP9_9TREE</name>
<keyword evidence="2" id="KW-1185">Reference proteome</keyword>